<dbReference type="EMBL" id="WMBF01000195">
    <property type="protein sequence ID" value="MBW5423509.1"/>
    <property type="molecule type" value="Genomic_DNA"/>
</dbReference>
<dbReference type="SUPFAM" id="SSF69318">
    <property type="entry name" value="Integrin alpha N-terminal domain"/>
    <property type="match status" value="1"/>
</dbReference>
<dbReference type="Proteomes" id="UP001197114">
    <property type="component" value="Unassembled WGS sequence"/>
</dbReference>
<proteinExistence type="predicted"/>
<evidence type="ECO:0000313" key="3">
    <source>
        <dbReference type="Proteomes" id="UP001197114"/>
    </source>
</evidence>
<dbReference type="InterPro" id="IPR028994">
    <property type="entry name" value="Integrin_alpha_N"/>
</dbReference>
<organism evidence="2 3">
    <name type="scientific">Streptomyces anatolicus</name>
    <dbReference type="NCBI Taxonomy" id="2675858"/>
    <lineage>
        <taxon>Bacteria</taxon>
        <taxon>Bacillati</taxon>
        <taxon>Actinomycetota</taxon>
        <taxon>Actinomycetes</taxon>
        <taxon>Kitasatosporales</taxon>
        <taxon>Streptomycetaceae</taxon>
        <taxon>Streptomyces</taxon>
    </lineage>
</organism>
<evidence type="ECO:0000313" key="2">
    <source>
        <dbReference type="EMBL" id="MBW5423509.1"/>
    </source>
</evidence>
<gene>
    <name evidence="2" type="ORF">GKQ77_18385</name>
</gene>
<name>A0ABS6YQ43_9ACTN</name>
<sequence>MTARFPPTPPGCSVPEGSRWTAPAARTSSITSLAGSGRSAEQHPRFLVATTGGEAVDIVGFGPQGVVVSRGRRDGTFEPSELVLNDYGNAQGWGSKKHLRLLADITGDGRLDIVGFGGPGVYVARNLHRQFETR</sequence>
<evidence type="ECO:0000256" key="1">
    <source>
        <dbReference type="SAM" id="MobiDB-lite"/>
    </source>
</evidence>
<reference evidence="2 3" key="1">
    <citation type="submission" date="2019-11" db="EMBL/GenBank/DDBJ databases">
        <authorList>
            <person name="Ay H."/>
        </authorList>
    </citation>
    <scope>NUCLEOTIDE SEQUENCE [LARGE SCALE GENOMIC DNA]</scope>
    <source>
        <strain evidence="2 3">BG9H</strain>
    </source>
</reference>
<feature type="compositionally biased region" description="Pro residues" evidence="1">
    <location>
        <begin position="1"/>
        <end position="12"/>
    </location>
</feature>
<protein>
    <submittedName>
        <fullName evidence="2">VCBS repeat-containing protein</fullName>
    </submittedName>
</protein>
<feature type="region of interest" description="Disordered" evidence="1">
    <location>
        <begin position="1"/>
        <end position="42"/>
    </location>
</feature>
<accession>A0ABS6YQ43</accession>
<keyword evidence="3" id="KW-1185">Reference proteome</keyword>
<comment type="caution">
    <text evidence="2">The sequence shown here is derived from an EMBL/GenBank/DDBJ whole genome shotgun (WGS) entry which is preliminary data.</text>
</comment>